<feature type="region of interest" description="Disordered" evidence="1">
    <location>
        <begin position="239"/>
        <end position="271"/>
    </location>
</feature>
<dbReference type="AlphaFoldDB" id="A0A2S2R415"/>
<gene>
    <name evidence="2" type="ORF">g.69617</name>
</gene>
<sequence length="634" mass="70744">MQITCHVRVDNNRGVSVRFEVARTRRSRQVVVFGRGHGRRRFELDHHVAGGLGVGGTFLGARVVEREGTEQCERGDDLGGGGINEPEVTGRVGSRAQFQDRSGGRDAEPDVVGIGRVPLADGRAPAHHARVVLDRAFRVNLGLAENVVDLGRLDARQVTAVHHERVAAVQYGPVDAVPLAHVHSRHVVRVRECRADHVLAERLVEQHHHRARRGHGRRRGHAAYALVVAVDGAALDRGRAHRDPDHRAGVQRPAADAQQRSALQRPAHRAHGAHLRVYEPEPERGHHDVVGSVANDHRAVGRPWLGGQRHGARQRALVHGAGRGARATRHRHRHGPPVGQDRVAADGDAHRRAAVPPGRRRVHGLDRQLRALEPRVHVPAHRRHRVVVCRAPLVEHERARARVVGRAPCVEVRVARPVPRARHAVRAVGARAVLVQQHVAVGHAVHAQHRAVESHVVEQHPRFRRRPVARRPLVHGAAHDSVVDHRAVQRHPVQPAYRPTPVEEHQETVQVVVHPHLERVRLGHRRRVPPRHVRDHHVLRTILLDVHDQVAGYVGRLHARLRFQRPAARGLLRAFTAPREPRAVLRHGVRRTLRTASGRRSEHQCYGEYYSIGIEKTAAIPYILCLKFAAAHDV</sequence>
<organism evidence="2">
    <name type="scientific">Sipha flava</name>
    <name type="common">yellow sugarcane aphid</name>
    <dbReference type="NCBI Taxonomy" id="143950"/>
    <lineage>
        <taxon>Eukaryota</taxon>
        <taxon>Metazoa</taxon>
        <taxon>Ecdysozoa</taxon>
        <taxon>Arthropoda</taxon>
        <taxon>Hexapoda</taxon>
        <taxon>Insecta</taxon>
        <taxon>Pterygota</taxon>
        <taxon>Neoptera</taxon>
        <taxon>Paraneoptera</taxon>
        <taxon>Hemiptera</taxon>
        <taxon>Sternorrhyncha</taxon>
        <taxon>Aphidomorpha</taxon>
        <taxon>Aphidoidea</taxon>
        <taxon>Aphididae</taxon>
        <taxon>Sipha</taxon>
    </lineage>
</organism>
<evidence type="ECO:0000313" key="2">
    <source>
        <dbReference type="EMBL" id="MBY84715.1"/>
    </source>
</evidence>
<protein>
    <submittedName>
        <fullName evidence="2">Uncharacterized protein</fullName>
    </submittedName>
</protein>
<name>A0A2S2R415_9HEMI</name>
<feature type="region of interest" description="Disordered" evidence="1">
    <location>
        <begin position="322"/>
        <end position="343"/>
    </location>
</feature>
<feature type="compositionally biased region" description="Basic and acidic residues" evidence="1">
    <location>
        <begin position="239"/>
        <end position="248"/>
    </location>
</feature>
<accession>A0A2S2R415</accession>
<feature type="compositionally biased region" description="Basic residues" evidence="1">
    <location>
        <begin position="326"/>
        <end position="335"/>
    </location>
</feature>
<evidence type="ECO:0000256" key="1">
    <source>
        <dbReference type="SAM" id="MobiDB-lite"/>
    </source>
</evidence>
<dbReference type="EMBL" id="GGMS01015512">
    <property type="protein sequence ID" value="MBY84715.1"/>
    <property type="molecule type" value="Transcribed_RNA"/>
</dbReference>
<proteinExistence type="predicted"/>
<reference evidence="2" key="1">
    <citation type="submission" date="2018-04" db="EMBL/GenBank/DDBJ databases">
        <title>Transcriptome assembly of Sipha flava.</title>
        <authorList>
            <person name="Scully E.D."/>
            <person name="Geib S.M."/>
            <person name="Palmer N.A."/>
            <person name="Koch K."/>
            <person name="Bradshaw J."/>
            <person name="Heng-Moss T."/>
            <person name="Sarath G."/>
        </authorList>
    </citation>
    <scope>NUCLEOTIDE SEQUENCE</scope>
</reference>